<keyword evidence="2" id="KW-1185">Reference proteome</keyword>
<proteinExistence type="predicted"/>
<dbReference type="EMBL" id="CAVNYO010000440">
    <property type="protein sequence ID" value="CAK5280402.1"/>
    <property type="molecule type" value="Genomic_DNA"/>
</dbReference>
<feature type="non-terminal residue" evidence="1">
    <location>
        <position position="83"/>
    </location>
</feature>
<reference evidence="1" key="1">
    <citation type="submission" date="2023-11" db="EMBL/GenBank/DDBJ databases">
        <authorList>
            <person name="De Vega J J."/>
            <person name="De Vega J J."/>
        </authorList>
    </citation>
    <scope>NUCLEOTIDE SEQUENCE</scope>
</reference>
<dbReference type="Proteomes" id="UP001295794">
    <property type="component" value="Unassembled WGS sequence"/>
</dbReference>
<name>A0AAD2HR06_9AGAR</name>
<organism evidence="1 2">
    <name type="scientific">Mycena citricolor</name>
    <dbReference type="NCBI Taxonomy" id="2018698"/>
    <lineage>
        <taxon>Eukaryota</taxon>
        <taxon>Fungi</taxon>
        <taxon>Dikarya</taxon>
        <taxon>Basidiomycota</taxon>
        <taxon>Agaricomycotina</taxon>
        <taxon>Agaricomycetes</taxon>
        <taxon>Agaricomycetidae</taxon>
        <taxon>Agaricales</taxon>
        <taxon>Marasmiineae</taxon>
        <taxon>Mycenaceae</taxon>
        <taxon>Mycena</taxon>
    </lineage>
</organism>
<protein>
    <submittedName>
        <fullName evidence="1">Uncharacterized protein</fullName>
    </submittedName>
</protein>
<dbReference type="AlphaFoldDB" id="A0AAD2HR06"/>
<evidence type="ECO:0000313" key="2">
    <source>
        <dbReference type="Proteomes" id="UP001295794"/>
    </source>
</evidence>
<accession>A0AAD2HR06</accession>
<comment type="caution">
    <text evidence="1">The sequence shown here is derived from an EMBL/GenBank/DDBJ whole genome shotgun (WGS) entry which is preliminary data.</text>
</comment>
<evidence type="ECO:0000313" key="1">
    <source>
        <dbReference type="EMBL" id="CAK5280402.1"/>
    </source>
</evidence>
<gene>
    <name evidence="1" type="ORF">MYCIT1_LOCUS30896</name>
</gene>
<sequence>ADVGAMRCIVVVGKWGKKNKKRGERERRREERLCAVYAREGRRRMAISRPQSCGTCTLYAEIPPTIRRPIVLFSGFTCCSAFR</sequence>
<feature type="non-terminal residue" evidence="1">
    <location>
        <position position="1"/>
    </location>
</feature>